<sequence>MKKIVFILAFSLFTLASYAQEVTTYYFIRHAEKQRQNPNDKDPSLTFQGYKRADKWKEVFQYIPLDAVYSTNYNRTKLTAKPTADSKKLPILVYDPRNMYTESFQYNTKGKKVLIVGHSNTTPAFVNKILGKKKYKQIDDRNNANLYIVTIVDGKVSDTVLKID</sequence>
<evidence type="ECO:0000256" key="1">
    <source>
        <dbReference type="SAM" id="SignalP"/>
    </source>
</evidence>
<evidence type="ECO:0000313" key="2">
    <source>
        <dbReference type="EMBL" id="MFD2567694.1"/>
    </source>
</evidence>
<dbReference type="RefSeq" id="WP_379666402.1">
    <property type="nucleotide sequence ID" value="NZ_JBHULH010000004.1"/>
</dbReference>
<dbReference type="SUPFAM" id="SSF53254">
    <property type="entry name" value="Phosphoglycerate mutase-like"/>
    <property type="match status" value="1"/>
</dbReference>
<proteinExistence type="predicted"/>
<keyword evidence="1" id="KW-0732">Signal</keyword>
<organism evidence="2 3">
    <name type="scientific">Pseudotenacibaculum haliotis</name>
    <dbReference type="NCBI Taxonomy" id="1862138"/>
    <lineage>
        <taxon>Bacteria</taxon>
        <taxon>Pseudomonadati</taxon>
        <taxon>Bacteroidota</taxon>
        <taxon>Flavobacteriia</taxon>
        <taxon>Flavobacteriales</taxon>
        <taxon>Flavobacteriaceae</taxon>
        <taxon>Pseudotenacibaculum</taxon>
    </lineage>
</organism>
<name>A0ABW5LTY8_9FLAO</name>
<dbReference type="InterPro" id="IPR029033">
    <property type="entry name" value="His_PPase_superfam"/>
</dbReference>
<dbReference type="Pfam" id="PF00300">
    <property type="entry name" value="His_Phos_1"/>
    <property type="match status" value="1"/>
</dbReference>
<evidence type="ECO:0000313" key="3">
    <source>
        <dbReference type="Proteomes" id="UP001597508"/>
    </source>
</evidence>
<dbReference type="Proteomes" id="UP001597508">
    <property type="component" value="Unassembled WGS sequence"/>
</dbReference>
<feature type="signal peptide" evidence="1">
    <location>
        <begin position="1"/>
        <end position="19"/>
    </location>
</feature>
<dbReference type="Gene3D" id="3.40.50.1240">
    <property type="entry name" value="Phosphoglycerate mutase-like"/>
    <property type="match status" value="1"/>
</dbReference>
<gene>
    <name evidence="2" type="ORF">ACFSRZ_09940</name>
</gene>
<feature type="chain" id="PRO_5047423514" evidence="1">
    <location>
        <begin position="20"/>
        <end position="164"/>
    </location>
</feature>
<comment type="caution">
    <text evidence="2">The sequence shown here is derived from an EMBL/GenBank/DDBJ whole genome shotgun (WGS) entry which is preliminary data.</text>
</comment>
<dbReference type="InterPro" id="IPR013078">
    <property type="entry name" value="His_Pase_superF_clade-1"/>
</dbReference>
<reference evidence="3" key="1">
    <citation type="journal article" date="2019" name="Int. J. Syst. Evol. Microbiol.">
        <title>The Global Catalogue of Microorganisms (GCM) 10K type strain sequencing project: providing services to taxonomists for standard genome sequencing and annotation.</title>
        <authorList>
            <consortium name="The Broad Institute Genomics Platform"/>
            <consortium name="The Broad Institute Genome Sequencing Center for Infectious Disease"/>
            <person name="Wu L."/>
            <person name="Ma J."/>
        </authorList>
    </citation>
    <scope>NUCLEOTIDE SEQUENCE [LARGE SCALE GENOMIC DNA]</scope>
    <source>
        <strain evidence="3">KCTC 52127</strain>
    </source>
</reference>
<keyword evidence="3" id="KW-1185">Reference proteome</keyword>
<dbReference type="CDD" id="cd07067">
    <property type="entry name" value="HP_PGM_like"/>
    <property type="match status" value="1"/>
</dbReference>
<accession>A0ABW5LTY8</accession>
<dbReference type="EMBL" id="JBHULH010000004">
    <property type="protein sequence ID" value="MFD2567694.1"/>
    <property type="molecule type" value="Genomic_DNA"/>
</dbReference>
<protein>
    <submittedName>
        <fullName evidence="2">Histidine phosphatase family protein</fullName>
    </submittedName>
</protein>